<gene>
    <name evidence="13" type="ORF">BRAFLDRAFT_124509</name>
</gene>
<dbReference type="PROSITE" id="PS50005">
    <property type="entry name" value="TPR"/>
    <property type="match status" value="2"/>
</dbReference>
<dbReference type="SUPFAM" id="SSF48452">
    <property type="entry name" value="TPR-like"/>
    <property type="match status" value="2"/>
</dbReference>
<evidence type="ECO:0000256" key="8">
    <source>
        <dbReference type="ARBA" id="ARBA00061138"/>
    </source>
</evidence>
<dbReference type="FunFam" id="1.25.40.10:FF:000093">
    <property type="entry name" value="cell division cycle protein 23 homolog"/>
    <property type="match status" value="1"/>
</dbReference>
<keyword evidence="4" id="KW-0498">Mitosis</keyword>
<dbReference type="PANTHER" id="PTHR12558:SF10">
    <property type="entry name" value="CELL DIVISION CYCLE PROTEIN 23 HOMOLOG"/>
    <property type="match status" value="1"/>
</dbReference>
<dbReference type="Pfam" id="PF04049">
    <property type="entry name" value="ANAPC8"/>
    <property type="match status" value="1"/>
</dbReference>
<comment type="pathway">
    <text evidence="1">Protein modification; protein ubiquitination.</text>
</comment>
<evidence type="ECO:0000256" key="11">
    <source>
        <dbReference type="SAM" id="MobiDB-lite"/>
    </source>
</evidence>
<organism>
    <name type="scientific">Branchiostoma floridae</name>
    <name type="common">Florida lancelet</name>
    <name type="synonym">Amphioxus</name>
    <dbReference type="NCBI Taxonomy" id="7739"/>
    <lineage>
        <taxon>Eukaryota</taxon>
        <taxon>Metazoa</taxon>
        <taxon>Chordata</taxon>
        <taxon>Cephalochordata</taxon>
        <taxon>Leptocardii</taxon>
        <taxon>Amphioxiformes</taxon>
        <taxon>Branchiostomatidae</taxon>
        <taxon>Branchiostoma</taxon>
    </lineage>
</organism>
<dbReference type="EMBL" id="GG666642">
    <property type="protein sequence ID" value="EEN46522.1"/>
    <property type="molecule type" value="Genomic_DNA"/>
</dbReference>
<dbReference type="Pfam" id="PF13414">
    <property type="entry name" value="TPR_11"/>
    <property type="match status" value="1"/>
</dbReference>
<evidence type="ECO:0000256" key="7">
    <source>
        <dbReference type="ARBA" id="ARBA00023306"/>
    </source>
</evidence>
<protein>
    <recommendedName>
        <fullName evidence="9">Cyclosome subunit 8</fullName>
    </recommendedName>
</protein>
<evidence type="ECO:0000256" key="4">
    <source>
        <dbReference type="ARBA" id="ARBA00022776"/>
    </source>
</evidence>
<feature type="region of interest" description="Disordered" evidence="11">
    <location>
        <begin position="535"/>
        <end position="575"/>
    </location>
</feature>
<dbReference type="Pfam" id="PF00515">
    <property type="entry name" value="TPR_1"/>
    <property type="match status" value="1"/>
</dbReference>
<dbReference type="InParanoid" id="C3ZLP9"/>
<dbReference type="eggNOG" id="KOG1155">
    <property type="taxonomic scope" value="Eukaryota"/>
</dbReference>
<evidence type="ECO:0000256" key="6">
    <source>
        <dbReference type="ARBA" id="ARBA00022803"/>
    </source>
</evidence>
<dbReference type="Gene3D" id="1.25.40.10">
    <property type="entry name" value="Tetratricopeptide repeat domain"/>
    <property type="match status" value="2"/>
</dbReference>
<keyword evidence="3" id="KW-0677">Repeat</keyword>
<evidence type="ECO:0000256" key="1">
    <source>
        <dbReference type="ARBA" id="ARBA00004906"/>
    </source>
</evidence>
<evidence type="ECO:0000256" key="5">
    <source>
        <dbReference type="ARBA" id="ARBA00022786"/>
    </source>
</evidence>
<dbReference type="InterPro" id="IPR011990">
    <property type="entry name" value="TPR-like_helical_dom_sf"/>
</dbReference>
<name>C3ZLP9_BRAFL</name>
<dbReference type="STRING" id="7739.C3ZLP9"/>
<accession>C3ZLP9</accession>
<evidence type="ECO:0000256" key="10">
    <source>
        <dbReference type="PROSITE-ProRule" id="PRU00339"/>
    </source>
</evidence>
<dbReference type="InterPro" id="IPR007192">
    <property type="entry name" value="APC8"/>
</dbReference>
<evidence type="ECO:0000313" key="13">
    <source>
        <dbReference type="EMBL" id="EEN46522.1"/>
    </source>
</evidence>
<feature type="compositionally biased region" description="Low complexity" evidence="11">
    <location>
        <begin position="535"/>
        <end position="568"/>
    </location>
</feature>
<reference evidence="13" key="1">
    <citation type="journal article" date="2008" name="Nature">
        <title>The amphioxus genome and the evolution of the chordate karyotype.</title>
        <authorList>
            <consortium name="US DOE Joint Genome Institute (JGI-PGF)"/>
            <person name="Putnam N.H."/>
            <person name="Butts T."/>
            <person name="Ferrier D.E.K."/>
            <person name="Furlong R.F."/>
            <person name="Hellsten U."/>
            <person name="Kawashima T."/>
            <person name="Robinson-Rechavi M."/>
            <person name="Shoguchi E."/>
            <person name="Terry A."/>
            <person name="Yu J.-K."/>
            <person name="Benito-Gutierrez E.L."/>
            <person name="Dubchak I."/>
            <person name="Garcia-Fernandez J."/>
            <person name="Gibson-Brown J.J."/>
            <person name="Grigoriev I.V."/>
            <person name="Horton A.C."/>
            <person name="de Jong P.J."/>
            <person name="Jurka J."/>
            <person name="Kapitonov V.V."/>
            <person name="Kohara Y."/>
            <person name="Kuroki Y."/>
            <person name="Lindquist E."/>
            <person name="Lucas S."/>
            <person name="Osoegawa K."/>
            <person name="Pennacchio L.A."/>
            <person name="Salamov A.A."/>
            <person name="Satou Y."/>
            <person name="Sauka-Spengler T."/>
            <person name="Schmutz J."/>
            <person name="Shin-I T."/>
            <person name="Toyoda A."/>
            <person name="Bronner-Fraser M."/>
            <person name="Fujiyama A."/>
            <person name="Holland L.Z."/>
            <person name="Holland P.W.H."/>
            <person name="Satoh N."/>
            <person name="Rokhsar D.S."/>
        </authorList>
    </citation>
    <scope>NUCLEOTIDE SEQUENCE [LARGE SCALE GENOMIC DNA]</scope>
    <source>
        <strain evidence="13">S238N-H82</strain>
        <tissue evidence="13">Testes</tissue>
    </source>
</reference>
<dbReference type="GO" id="GO:0005680">
    <property type="term" value="C:anaphase-promoting complex"/>
    <property type="evidence" value="ECO:0007669"/>
    <property type="project" value="InterPro"/>
</dbReference>
<proteinExistence type="inferred from homology"/>
<sequence length="575" mass="66095">MADQKDEVDLKHAKKELIVAVRECRDRGLVQTAKWLTEQAAALKPLEPGEFPAFPSDTPDFLQEYDAYNVARSYYDVREYDRASHVLRDCTSQKAYFLCMYARYMGGEKRRGDAMADSLGPLKAGQDQCGWLRTLREELQQKETDLDGYGLYLYGVVLRRLGLQQEAITALLSAINKEPLHWGAWLELAMLINDKANLVALSLPNHWMKQFFLAHCYLELQMNEDALTQLQGLADKGFSLSTWVKAQTANAYHNMRQVEPAVDLLKQLHAEDPYRLDNMDTLSNLLYVKEMRAELSHLAHSVCQVDKFRVETCCVIGNYYSLRGQHEKAVLYFQRALKLNPNYLSAWTLMGHEYMEMKNTSAAIQAYRHAIEVNRRDYRAWYGLGQTYEILKMPFYCLYYYRQAHQLRPNDSRMLMALGECYEKLDRILEAIKCYWRAYSVVDQEGMALVKLAKLHELIKEDQQAAAFYTAFVQQSEMMGTVDVEEQCQAYRYLANHYLKHKDLDQATFYARRCCDFASTREEGKSLLQQISGLRSSQGDDSSLSQSIAEGRPAVTPVTATPTSSVPPMNLTFTS</sequence>
<dbReference type="GO" id="GO:0051301">
    <property type="term" value="P:cell division"/>
    <property type="evidence" value="ECO:0007669"/>
    <property type="project" value="UniProtKB-KW"/>
</dbReference>
<keyword evidence="5" id="KW-0833">Ubl conjugation pathway</keyword>
<dbReference type="SMART" id="SM00028">
    <property type="entry name" value="TPR"/>
    <property type="match status" value="7"/>
</dbReference>
<feature type="domain" description="Cdc23" evidence="12">
    <location>
        <begin position="14"/>
        <end position="249"/>
    </location>
</feature>
<dbReference type="InterPro" id="IPR019734">
    <property type="entry name" value="TPR_rpt"/>
</dbReference>
<comment type="similarity">
    <text evidence="8">Belongs to the APC8/CDC23 family.</text>
</comment>
<feature type="repeat" description="TPR" evidence="10">
    <location>
        <begin position="344"/>
        <end position="377"/>
    </location>
</feature>
<keyword evidence="2" id="KW-0132">Cell division</keyword>
<dbReference type="AlphaFoldDB" id="C3ZLP9"/>
<dbReference type="PANTHER" id="PTHR12558">
    <property type="entry name" value="CELL DIVISION CYCLE 16,23,27"/>
    <property type="match status" value="1"/>
</dbReference>
<evidence type="ECO:0000256" key="3">
    <source>
        <dbReference type="ARBA" id="ARBA00022737"/>
    </source>
</evidence>
<keyword evidence="6 10" id="KW-0802">TPR repeat</keyword>
<keyword evidence="7" id="KW-0131">Cell cycle</keyword>
<evidence type="ECO:0000259" key="12">
    <source>
        <dbReference type="Pfam" id="PF04049"/>
    </source>
</evidence>
<evidence type="ECO:0000256" key="2">
    <source>
        <dbReference type="ARBA" id="ARBA00022618"/>
    </source>
</evidence>
<feature type="repeat" description="TPR" evidence="10">
    <location>
        <begin position="310"/>
        <end position="343"/>
    </location>
</feature>
<evidence type="ECO:0000256" key="9">
    <source>
        <dbReference type="ARBA" id="ARBA00082695"/>
    </source>
</evidence>